<dbReference type="Proteomes" id="UP000054097">
    <property type="component" value="Unassembled WGS sequence"/>
</dbReference>
<evidence type="ECO:0000313" key="4">
    <source>
        <dbReference type="Proteomes" id="UP000054097"/>
    </source>
</evidence>
<feature type="region of interest" description="Disordered" evidence="2">
    <location>
        <begin position="570"/>
        <end position="684"/>
    </location>
</feature>
<feature type="region of interest" description="Disordered" evidence="2">
    <location>
        <begin position="456"/>
        <end position="552"/>
    </location>
</feature>
<feature type="compositionally biased region" description="Basic residues" evidence="2">
    <location>
        <begin position="757"/>
        <end position="771"/>
    </location>
</feature>
<feature type="region of interest" description="Disordered" evidence="2">
    <location>
        <begin position="155"/>
        <end position="200"/>
    </location>
</feature>
<evidence type="ECO:0000256" key="1">
    <source>
        <dbReference type="SAM" id="Coils"/>
    </source>
</evidence>
<reference evidence="4" key="2">
    <citation type="submission" date="2015-01" db="EMBL/GenBank/DDBJ databases">
        <title>Evolutionary Origins and Diversification of the Mycorrhizal Mutualists.</title>
        <authorList>
            <consortium name="DOE Joint Genome Institute"/>
            <consortium name="Mycorrhizal Genomics Consortium"/>
            <person name="Kohler A."/>
            <person name="Kuo A."/>
            <person name="Nagy L.G."/>
            <person name="Floudas D."/>
            <person name="Copeland A."/>
            <person name="Barry K.W."/>
            <person name="Cichocki N."/>
            <person name="Veneault-Fourrey C."/>
            <person name="LaButti K."/>
            <person name="Lindquist E.A."/>
            <person name="Lipzen A."/>
            <person name="Lundell T."/>
            <person name="Morin E."/>
            <person name="Murat C."/>
            <person name="Riley R."/>
            <person name="Ohm R."/>
            <person name="Sun H."/>
            <person name="Tunlid A."/>
            <person name="Henrissat B."/>
            <person name="Grigoriev I.V."/>
            <person name="Hibbett D.S."/>
            <person name="Martin F."/>
        </authorList>
    </citation>
    <scope>NUCLEOTIDE SEQUENCE [LARGE SCALE GENOMIC DNA]</scope>
    <source>
        <strain evidence="4">MAFF 305830</strain>
    </source>
</reference>
<feature type="region of interest" description="Disordered" evidence="2">
    <location>
        <begin position="739"/>
        <end position="771"/>
    </location>
</feature>
<feature type="compositionally biased region" description="Polar residues" evidence="2">
    <location>
        <begin position="174"/>
        <end position="188"/>
    </location>
</feature>
<keyword evidence="1" id="KW-0175">Coiled coil</keyword>
<dbReference type="AlphaFoldDB" id="A0A0C3B8E2"/>
<proteinExistence type="predicted"/>
<feature type="compositionally biased region" description="Polar residues" evidence="2">
    <location>
        <begin position="611"/>
        <end position="621"/>
    </location>
</feature>
<protein>
    <submittedName>
        <fullName evidence="3">Uncharacterized protein</fullName>
    </submittedName>
</protein>
<keyword evidence="4" id="KW-1185">Reference proteome</keyword>
<organism evidence="3 4">
    <name type="scientific">Serendipita vermifera MAFF 305830</name>
    <dbReference type="NCBI Taxonomy" id="933852"/>
    <lineage>
        <taxon>Eukaryota</taxon>
        <taxon>Fungi</taxon>
        <taxon>Dikarya</taxon>
        <taxon>Basidiomycota</taxon>
        <taxon>Agaricomycotina</taxon>
        <taxon>Agaricomycetes</taxon>
        <taxon>Sebacinales</taxon>
        <taxon>Serendipitaceae</taxon>
        <taxon>Serendipita</taxon>
    </lineage>
</organism>
<feature type="compositionally biased region" description="Low complexity" evidence="2">
    <location>
        <begin position="350"/>
        <end position="361"/>
    </location>
</feature>
<sequence length="771" mass="86548">MSQDPESEGDSIIVGQWTQAGHNLTHYFNSLISQINLVQNDINTANARLREERNHHRDQCKEANKKYIELAGIRLILEQKVLRLEEAVSLLSRERDQMAENLGVADKSRKQLRESLRGAGHQYERLIEDLSKSEADLFTMKQRYTALAVAYREATGEEPPAFQTSTEEEDIPETHSQQQMHVATTQQPKSRRNGGEEEDASLISVAGAPVWSYFDPTKFTSSQEELRRKLSPSRQTRSAHSERPGRGGKLLFVEEPVIKPTIVPTPPVLSLDSAAIMTPPARKERSIKPKPSSSNPTSYHSKSGQSSNSKAYAPHEYPAAQASTSSSQQATTISPQNLPERLPTSRSVQSTTATTKKPSSTNHAPIGHESALVRKHVNNANARRKVAATVDHADAASNSRATKMREELRVRKAEHRQFVEERTKALQLEMGVDLGDFPPPGVPPLKSRWTTVQVGEPKYAPRYVTPDPIVKREEEDVQLSNEDPNAAPKSTRRPAKAHLPQDSLDAREYEGEEEQTSEEEDEAYYQEFIPSRSGSYEDEDVDKDGYVQQQFDDYDYAPIPKVEAVPATIEASSRSLKSKYGDRHDHPEEDPADEDRETRPAKRRRMATQEPVPSQTRTAQNPPVRRSSARLVERRINTAGQPQQRQHQPQHQPQQRQASQPRQNGASAASRKTPQRRVVVTAKGVRGTAAVPVTKVDVPQRRTEAQKMRDISEASEEEVVREVRRGIYVISKQKVAVSEEERLDDDPIADDLPPIRSKNRARSKLTHARPG</sequence>
<feature type="region of interest" description="Disordered" evidence="2">
    <location>
        <begin position="278"/>
        <end position="370"/>
    </location>
</feature>
<feature type="compositionally biased region" description="Basic and acidic residues" evidence="2">
    <location>
        <begin position="579"/>
        <end position="589"/>
    </location>
</feature>
<feature type="compositionally biased region" description="Low complexity" evidence="2">
    <location>
        <begin position="319"/>
        <end position="332"/>
    </location>
</feature>
<name>A0A0C3B8E2_SERVB</name>
<evidence type="ECO:0000256" key="2">
    <source>
        <dbReference type="SAM" id="MobiDB-lite"/>
    </source>
</evidence>
<gene>
    <name evidence="3" type="ORF">M408DRAFT_329473</name>
</gene>
<evidence type="ECO:0000313" key="3">
    <source>
        <dbReference type="EMBL" id="KIM28409.1"/>
    </source>
</evidence>
<feature type="region of interest" description="Disordered" evidence="2">
    <location>
        <begin position="221"/>
        <end position="251"/>
    </location>
</feature>
<feature type="coiled-coil region" evidence="1">
    <location>
        <begin position="35"/>
        <end position="101"/>
    </location>
</feature>
<reference evidence="3 4" key="1">
    <citation type="submission" date="2014-04" db="EMBL/GenBank/DDBJ databases">
        <authorList>
            <consortium name="DOE Joint Genome Institute"/>
            <person name="Kuo A."/>
            <person name="Zuccaro A."/>
            <person name="Kohler A."/>
            <person name="Nagy L.G."/>
            <person name="Floudas D."/>
            <person name="Copeland A."/>
            <person name="Barry K.W."/>
            <person name="Cichocki N."/>
            <person name="Veneault-Fourrey C."/>
            <person name="LaButti K."/>
            <person name="Lindquist E.A."/>
            <person name="Lipzen A."/>
            <person name="Lundell T."/>
            <person name="Morin E."/>
            <person name="Murat C."/>
            <person name="Sun H."/>
            <person name="Tunlid A."/>
            <person name="Henrissat B."/>
            <person name="Grigoriev I.V."/>
            <person name="Hibbett D.S."/>
            <person name="Martin F."/>
            <person name="Nordberg H.P."/>
            <person name="Cantor M.N."/>
            <person name="Hua S.X."/>
        </authorList>
    </citation>
    <scope>NUCLEOTIDE SEQUENCE [LARGE SCALE GENOMIC DNA]</scope>
    <source>
        <strain evidence="3 4">MAFF 305830</strain>
    </source>
</reference>
<feature type="compositionally biased region" description="Acidic residues" evidence="2">
    <location>
        <begin position="510"/>
        <end position="524"/>
    </location>
</feature>
<dbReference type="HOGENOM" id="CLU_362539_0_0_1"/>
<feature type="compositionally biased region" description="Low complexity" evidence="2">
    <location>
        <begin position="641"/>
        <end position="663"/>
    </location>
</feature>
<accession>A0A0C3B8E2</accession>
<feature type="compositionally biased region" description="Polar residues" evidence="2">
    <location>
        <begin position="291"/>
        <end position="310"/>
    </location>
</feature>
<dbReference type="EMBL" id="KN824293">
    <property type="protein sequence ID" value="KIM28409.1"/>
    <property type="molecule type" value="Genomic_DNA"/>
</dbReference>